<evidence type="ECO:0000256" key="7">
    <source>
        <dbReference type="ARBA" id="ARBA00023295"/>
    </source>
</evidence>
<dbReference type="PANTHER" id="PTHR31490">
    <property type="entry name" value="GLYCOSYL HYDROLASE"/>
    <property type="match status" value="1"/>
</dbReference>
<dbReference type="Gene3D" id="3.20.20.80">
    <property type="entry name" value="Glycosidases"/>
    <property type="match status" value="1"/>
</dbReference>
<dbReference type="RefSeq" id="WP_231925377.1">
    <property type="nucleotide sequence ID" value="NZ_LT607410.1"/>
</dbReference>
<name>A0A1C4XWZ2_9ACTN</name>
<reference evidence="14 15" key="1">
    <citation type="submission" date="2016-06" db="EMBL/GenBank/DDBJ databases">
        <authorList>
            <person name="Kjaerup R.B."/>
            <person name="Dalgaard T.S."/>
            <person name="Juul-Madsen H.R."/>
        </authorList>
    </citation>
    <scope>NUCLEOTIDE SEQUENCE [LARGE SCALE GENOMIC DNA]</scope>
    <source>
        <strain evidence="14 15">DSM 43821</strain>
    </source>
</reference>
<dbReference type="InterPro" id="IPR044846">
    <property type="entry name" value="GH10"/>
</dbReference>
<feature type="signal peptide" evidence="12">
    <location>
        <begin position="1"/>
        <end position="22"/>
    </location>
</feature>
<dbReference type="Pfam" id="PF00331">
    <property type="entry name" value="Glyco_hydro_10"/>
    <property type="match status" value="1"/>
</dbReference>
<keyword evidence="3 14" id="KW-0858">Xylan degradation</keyword>
<dbReference type="EMBL" id="LT607410">
    <property type="protein sequence ID" value="SCF12987.1"/>
    <property type="molecule type" value="Genomic_DNA"/>
</dbReference>
<evidence type="ECO:0000256" key="4">
    <source>
        <dbReference type="ARBA" id="ARBA00022729"/>
    </source>
</evidence>
<evidence type="ECO:0000256" key="10">
    <source>
        <dbReference type="RuleBase" id="RU361174"/>
    </source>
</evidence>
<comment type="catalytic activity">
    <reaction evidence="1 10">
        <text>Endohydrolysis of (1-&gt;4)-beta-D-xylosidic linkages in xylans.</text>
        <dbReference type="EC" id="3.2.1.8"/>
    </reaction>
</comment>
<evidence type="ECO:0000313" key="15">
    <source>
        <dbReference type="Proteomes" id="UP000198228"/>
    </source>
</evidence>
<evidence type="ECO:0000313" key="14">
    <source>
        <dbReference type="EMBL" id="SCF12987.1"/>
    </source>
</evidence>
<proteinExistence type="inferred from homology"/>
<feature type="compositionally biased region" description="Pro residues" evidence="11">
    <location>
        <begin position="329"/>
        <end position="359"/>
    </location>
</feature>
<keyword evidence="4 12" id="KW-0732">Signal</keyword>
<dbReference type="GO" id="GO:0045493">
    <property type="term" value="P:xylan catabolic process"/>
    <property type="evidence" value="ECO:0007669"/>
    <property type="project" value="UniProtKB-KW"/>
</dbReference>
<dbReference type="PROSITE" id="PS51760">
    <property type="entry name" value="GH10_2"/>
    <property type="match status" value="1"/>
</dbReference>
<evidence type="ECO:0000256" key="2">
    <source>
        <dbReference type="ARBA" id="ARBA00007495"/>
    </source>
</evidence>
<dbReference type="EC" id="3.2.1.8" evidence="10"/>
<dbReference type="SUPFAM" id="SSF51445">
    <property type="entry name" value="(Trans)glycosidases"/>
    <property type="match status" value="1"/>
</dbReference>
<keyword evidence="7 10" id="KW-0326">Glycosidase</keyword>
<dbReference type="PANTHER" id="PTHR31490:SF88">
    <property type="entry name" value="BETA-XYLANASE"/>
    <property type="match status" value="1"/>
</dbReference>
<evidence type="ECO:0000256" key="3">
    <source>
        <dbReference type="ARBA" id="ARBA00022651"/>
    </source>
</evidence>
<comment type="similarity">
    <text evidence="2 10">Belongs to the glycosyl hydrolase 10 (cellulase F) family.</text>
</comment>
<accession>A0A1C4XWZ2</accession>
<dbReference type="InterPro" id="IPR031158">
    <property type="entry name" value="GH10_AS"/>
</dbReference>
<dbReference type="GO" id="GO:0031176">
    <property type="term" value="F:endo-1,4-beta-xylanase activity"/>
    <property type="evidence" value="ECO:0007669"/>
    <property type="project" value="UniProtKB-EC"/>
</dbReference>
<dbReference type="PROSITE" id="PS00591">
    <property type="entry name" value="GH10_1"/>
    <property type="match status" value="1"/>
</dbReference>
<dbReference type="SMART" id="SM00633">
    <property type="entry name" value="Glyco_10"/>
    <property type="match status" value="1"/>
</dbReference>
<feature type="chain" id="PRO_5008708520" description="Beta-xylanase" evidence="12">
    <location>
        <begin position="23"/>
        <end position="486"/>
    </location>
</feature>
<sequence length="486" mass="49845">MAAAAGVAALGTTLALAPGASAATTLGASAAQTGRYFGAAVAANKLSDATYVGILNREFTMVTPENEMKWDATEPTQGQFTYANADRIVNHARANGMRVRGHALAWHSQQPGWAQNLSGTGLRSAMVNHVTQVATYYRGKIYAWDVVNEAFADGGTGARRDSNLQRTGNDWIEAAFRAARAADPTAKLCYNDYNTDGQNAKSNAVYAMVQDFKARGVPIDCVGFQSHFNSASPVPADYQANLQRFANLGVDVQITELDIEGSGSAQADNYGRVVRACLAVSRCTGITVWGIRDTDSWRASGNPLLFDGSGNKKPAYTATLDALNSGGPTTPPTTTPPTTTPPTATPPTTTPPPSTPPPGGSALEGGGEGPQGRGRQAPSVPLTVVKSGRAPAITKLEPAAPDVAAGHAETENACGADVRPEHAPADRGEAGTHLGVARSARSAEGIPAIHGGGGSQNGQLGAGASTTFGFQGTGVGPSATPTCSAS</sequence>
<evidence type="ECO:0000256" key="11">
    <source>
        <dbReference type="SAM" id="MobiDB-lite"/>
    </source>
</evidence>
<evidence type="ECO:0000256" key="12">
    <source>
        <dbReference type="SAM" id="SignalP"/>
    </source>
</evidence>
<dbReference type="AlphaFoldDB" id="A0A1C4XWZ2"/>
<keyword evidence="6 10" id="KW-0119">Carbohydrate metabolism</keyword>
<organism evidence="14 15">
    <name type="scientific">Micromonospora purpureochromogenes</name>
    <dbReference type="NCBI Taxonomy" id="47872"/>
    <lineage>
        <taxon>Bacteria</taxon>
        <taxon>Bacillati</taxon>
        <taxon>Actinomycetota</taxon>
        <taxon>Actinomycetes</taxon>
        <taxon>Micromonosporales</taxon>
        <taxon>Micromonosporaceae</taxon>
        <taxon>Micromonospora</taxon>
    </lineage>
</organism>
<dbReference type="PRINTS" id="PR00134">
    <property type="entry name" value="GLHYDRLASE10"/>
</dbReference>
<dbReference type="Proteomes" id="UP000198228">
    <property type="component" value="Chromosome I"/>
</dbReference>
<gene>
    <name evidence="14" type="ORF">GA0074696_2902</name>
</gene>
<dbReference type="InterPro" id="IPR001000">
    <property type="entry name" value="GH10_dom"/>
</dbReference>
<feature type="region of interest" description="Disordered" evidence="11">
    <location>
        <begin position="320"/>
        <end position="381"/>
    </location>
</feature>
<feature type="compositionally biased region" description="Gly residues" evidence="11">
    <location>
        <begin position="362"/>
        <end position="372"/>
    </location>
</feature>
<evidence type="ECO:0000256" key="8">
    <source>
        <dbReference type="ARBA" id="ARBA00023326"/>
    </source>
</evidence>
<evidence type="ECO:0000259" key="13">
    <source>
        <dbReference type="PROSITE" id="PS51760"/>
    </source>
</evidence>
<evidence type="ECO:0000256" key="9">
    <source>
        <dbReference type="PROSITE-ProRule" id="PRU10061"/>
    </source>
</evidence>
<protein>
    <recommendedName>
        <fullName evidence="10">Beta-xylanase</fullName>
        <ecNumber evidence="10">3.2.1.8</ecNumber>
    </recommendedName>
</protein>
<keyword evidence="8 10" id="KW-0624">Polysaccharide degradation</keyword>
<evidence type="ECO:0000256" key="6">
    <source>
        <dbReference type="ARBA" id="ARBA00023277"/>
    </source>
</evidence>
<feature type="active site" description="Nucleophile" evidence="9">
    <location>
        <position position="256"/>
    </location>
</feature>
<feature type="region of interest" description="Disordered" evidence="11">
    <location>
        <begin position="445"/>
        <end position="465"/>
    </location>
</feature>
<evidence type="ECO:0000256" key="1">
    <source>
        <dbReference type="ARBA" id="ARBA00000681"/>
    </source>
</evidence>
<evidence type="ECO:0000256" key="5">
    <source>
        <dbReference type="ARBA" id="ARBA00022801"/>
    </source>
</evidence>
<keyword evidence="5 10" id="KW-0378">Hydrolase</keyword>
<feature type="domain" description="GH10" evidence="13">
    <location>
        <begin position="20"/>
        <end position="322"/>
    </location>
</feature>
<dbReference type="InterPro" id="IPR017853">
    <property type="entry name" value="GH"/>
</dbReference>